<keyword evidence="6" id="KW-0472">Membrane</keyword>
<name>A0A7V7QN97_9FIRM</name>
<evidence type="ECO:0000256" key="6">
    <source>
        <dbReference type="SAM" id="Phobius"/>
    </source>
</evidence>
<dbReference type="AlphaFoldDB" id="A0A7V7QN97"/>
<dbReference type="GO" id="GO:0004673">
    <property type="term" value="F:protein histidine kinase activity"/>
    <property type="evidence" value="ECO:0007669"/>
    <property type="project" value="UniProtKB-EC"/>
</dbReference>
<reference evidence="8 9" key="2">
    <citation type="submission" date="2020-02" db="EMBL/GenBank/DDBJ databases">
        <title>Candidatus Galacturonibacter soehngenii shows hetero-acetogenic catabolism of galacturonic acid but lacks a canonical carbon monoxide dehydrogenase/acetyl-CoA synthase complex.</title>
        <authorList>
            <person name="Diender M."/>
            <person name="Stouten G.R."/>
            <person name="Petersen J.F."/>
            <person name="Nielsen P.H."/>
            <person name="Dueholm M.S."/>
            <person name="Pronk J.T."/>
            <person name="Van Loosdrecht M.C.M."/>
        </authorList>
    </citation>
    <scope>NUCLEOTIDE SEQUENCE [LARGE SCALE GENOMIC DNA]</scope>
    <source>
        <strain evidence="8">GalUA</strain>
    </source>
</reference>
<feature type="transmembrane region" description="Helical" evidence="6">
    <location>
        <begin position="84"/>
        <end position="101"/>
    </location>
</feature>
<comment type="catalytic activity">
    <reaction evidence="1">
        <text>ATP + protein L-histidine = ADP + protein N-phospho-L-histidine.</text>
        <dbReference type="EC" id="2.7.13.3"/>
    </reaction>
</comment>
<dbReference type="InterPro" id="IPR003594">
    <property type="entry name" value="HATPase_dom"/>
</dbReference>
<dbReference type="EC" id="2.7.13.3" evidence="2"/>
<feature type="transmembrane region" description="Helical" evidence="6">
    <location>
        <begin position="300"/>
        <end position="319"/>
    </location>
</feature>
<feature type="transmembrane region" description="Helical" evidence="6">
    <location>
        <begin position="270"/>
        <end position="288"/>
    </location>
</feature>
<gene>
    <name evidence="8" type="ORF">F7O84_01130</name>
</gene>
<evidence type="ECO:0000256" key="5">
    <source>
        <dbReference type="ARBA" id="ARBA00023012"/>
    </source>
</evidence>
<evidence type="ECO:0000256" key="3">
    <source>
        <dbReference type="ARBA" id="ARBA00022679"/>
    </source>
</evidence>
<dbReference type="PANTHER" id="PTHR24421">
    <property type="entry name" value="NITRATE/NITRITE SENSOR PROTEIN NARX-RELATED"/>
    <property type="match status" value="1"/>
</dbReference>
<protein>
    <recommendedName>
        <fullName evidence="2">histidine kinase</fullName>
        <ecNumber evidence="2">2.7.13.3</ecNumber>
    </recommendedName>
</protein>
<evidence type="ECO:0000256" key="4">
    <source>
        <dbReference type="ARBA" id="ARBA00022777"/>
    </source>
</evidence>
<keyword evidence="3" id="KW-0808">Transferase</keyword>
<dbReference type="PROSITE" id="PS50109">
    <property type="entry name" value="HIS_KIN"/>
    <property type="match status" value="1"/>
</dbReference>
<keyword evidence="9" id="KW-1185">Reference proteome</keyword>
<evidence type="ECO:0000256" key="1">
    <source>
        <dbReference type="ARBA" id="ARBA00000085"/>
    </source>
</evidence>
<evidence type="ECO:0000313" key="8">
    <source>
        <dbReference type="EMBL" id="KAB1440467.1"/>
    </source>
</evidence>
<feature type="transmembrane region" description="Helical" evidence="6">
    <location>
        <begin position="139"/>
        <end position="160"/>
    </location>
</feature>
<keyword evidence="6" id="KW-1133">Transmembrane helix</keyword>
<comment type="caution">
    <text evidence="8">The sequence shown here is derived from an EMBL/GenBank/DDBJ whole genome shotgun (WGS) entry which is preliminary data.</text>
</comment>
<feature type="transmembrane region" description="Helical" evidence="6">
    <location>
        <begin position="12"/>
        <end position="32"/>
    </location>
</feature>
<dbReference type="EMBL" id="WAGX01000003">
    <property type="protein sequence ID" value="KAB1440467.1"/>
    <property type="molecule type" value="Genomic_DNA"/>
</dbReference>
<dbReference type="SUPFAM" id="SSF55874">
    <property type="entry name" value="ATPase domain of HSP90 chaperone/DNA topoisomerase II/histidine kinase"/>
    <property type="match status" value="1"/>
</dbReference>
<accession>A0A7V7QN97</accession>
<evidence type="ECO:0000259" key="7">
    <source>
        <dbReference type="PROSITE" id="PS50109"/>
    </source>
</evidence>
<dbReference type="Proteomes" id="UP000461768">
    <property type="component" value="Unassembled WGS sequence"/>
</dbReference>
<dbReference type="InterPro" id="IPR050482">
    <property type="entry name" value="Sensor_HK_TwoCompSys"/>
</dbReference>
<dbReference type="Gene3D" id="3.30.565.10">
    <property type="entry name" value="Histidine kinase-like ATPase, C-terminal domain"/>
    <property type="match status" value="1"/>
</dbReference>
<sequence>MGDFMKTYKGEIAYSIILFFSIFLIYHTFHVAFEEVILSHEQDKTNIFLLSLGQYIYLTVGLLLVAFTVYLYMNLTAYMAGKLFFYYLTCISIAVCLLVTTNNQNSVVNILIVILVFFSNIVLYYSIGYLTLIAKKNFCIFMARILIIITLILILLYLVSANTTVFSIKTRNLIITTDYFITMILILLSMLHGYKESNVYSKKQIKFLSSGFIMGIIVFILLQFIPMIAVVKVPDSMGDSYEIDKTVETDGKEDLYSIIHMENLEGHHNIYQIMIFSGTVITMIYLLIKREYLGINNKGLKRYLLSVVYLILANTYFFIILSENTLEFILFNLLLILPLLSYSYQISKNKDTIYGNCTLELIEEEREKLSIFLHDEILQDLIALSHSIRPEEAKQRLTSIIGLIRTKGQDIYPTIVEDLGVEQALKIFIEEVEIDHNIELIFRYEYPKGVLPKKVSLIIYRTVKELITNAIKHARCTQITIGISKGAEGIVCVVSDNGIGFQVPENEKLLKNSNIGLYTIRKQIANLSGNMRISSDKEGSEFQFYIPLR</sequence>
<feature type="transmembrane region" description="Helical" evidence="6">
    <location>
        <begin position="212"/>
        <end position="231"/>
    </location>
</feature>
<reference evidence="8 9" key="1">
    <citation type="submission" date="2019-09" db="EMBL/GenBank/DDBJ databases">
        <authorList>
            <person name="Valk L.C."/>
        </authorList>
    </citation>
    <scope>NUCLEOTIDE SEQUENCE [LARGE SCALE GENOMIC DNA]</scope>
    <source>
        <strain evidence="8">GalUA</strain>
    </source>
</reference>
<dbReference type="Pfam" id="PF02518">
    <property type="entry name" value="HATPase_c"/>
    <property type="match status" value="1"/>
</dbReference>
<evidence type="ECO:0000256" key="2">
    <source>
        <dbReference type="ARBA" id="ARBA00012438"/>
    </source>
</evidence>
<feature type="transmembrane region" description="Helical" evidence="6">
    <location>
        <begin position="107"/>
        <end position="127"/>
    </location>
</feature>
<feature type="transmembrane region" description="Helical" evidence="6">
    <location>
        <begin position="325"/>
        <end position="344"/>
    </location>
</feature>
<feature type="transmembrane region" description="Helical" evidence="6">
    <location>
        <begin position="52"/>
        <end position="72"/>
    </location>
</feature>
<keyword evidence="5" id="KW-0902">Two-component regulatory system</keyword>
<organism evidence="8 9">
    <name type="scientific">Candidatus Galacturonatibacter soehngenii</name>
    <dbReference type="NCBI Taxonomy" id="2307010"/>
    <lineage>
        <taxon>Bacteria</taxon>
        <taxon>Bacillati</taxon>
        <taxon>Bacillota</taxon>
        <taxon>Clostridia</taxon>
        <taxon>Lachnospirales</taxon>
        <taxon>Lachnospiraceae</taxon>
        <taxon>Candidatus Galacturonatibacter</taxon>
    </lineage>
</organism>
<dbReference type="PANTHER" id="PTHR24421:SF10">
    <property type="entry name" value="NITRATE_NITRITE SENSOR PROTEIN NARQ"/>
    <property type="match status" value="1"/>
</dbReference>
<dbReference type="OrthoDB" id="9768405at2"/>
<dbReference type="SMART" id="SM00387">
    <property type="entry name" value="HATPase_c"/>
    <property type="match status" value="1"/>
</dbReference>
<proteinExistence type="predicted"/>
<dbReference type="InterPro" id="IPR005467">
    <property type="entry name" value="His_kinase_dom"/>
</dbReference>
<keyword evidence="4" id="KW-0418">Kinase</keyword>
<dbReference type="InterPro" id="IPR036890">
    <property type="entry name" value="HATPase_C_sf"/>
</dbReference>
<keyword evidence="6" id="KW-0812">Transmembrane</keyword>
<feature type="domain" description="Histidine kinase" evidence="7">
    <location>
        <begin position="459"/>
        <end position="549"/>
    </location>
</feature>
<dbReference type="GO" id="GO:0000160">
    <property type="term" value="P:phosphorelay signal transduction system"/>
    <property type="evidence" value="ECO:0007669"/>
    <property type="project" value="UniProtKB-KW"/>
</dbReference>
<evidence type="ECO:0000313" key="9">
    <source>
        <dbReference type="Proteomes" id="UP000461768"/>
    </source>
</evidence>
<feature type="transmembrane region" description="Helical" evidence="6">
    <location>
        <begin position="172"/>
        <end position="191"/>
    </location>
</feature>